<sequence>MSTQLSNSEETHKTQTVADSPAEQETQTTSIEEIACLEIEAKQALERYDYYHLAYSQY</sequence>
<gene>
    <name evidence="2" type="ORF">Chro_5823</name>
</gene>
<feature type="compositionally biased region" description="Polar residues" evidence="1">
    <location>
        <begin position="1"/>
        <end position="18"/>
    </location>
</feature>
<dbReference type="RefSeq" id="WP_015163099.1">
    <property type="nucleotide sequence ID" value="NC_019699.1"/>
</dbReference>
<dbReference type="AlphaFoldDB" id="K9U7T2"/>
<dbReference type="KEGG" id="cthe:Chro_5823"/>
<feature type="region of interest" description="Disordered" evidence="1">
    <location>
        <begin position="1"/>
        <end position="29"/>
    </location>
</feature>
<evidence type="ECO:0000256" key="1">
    <source>
        <dbReference type="SAM" id="MobiDB-lite"/>
    </source>
</evidence>
<evidence type="ECO:0000313" key="3">
    <source>
        <dbReference type="Proteomes" id="UP000010384"/>
    </source>
</evidence>
<dbReference type="HOGENOM" id="CLU_2971105_0_0_3"/>
<dbReference type="Proteomes" id="UP000010384">
    <property type="component" value="Plasmid pCHRO.01"/>
</dbReference>
<dbReference type="InParanoid" id="K9U7T2"/>
<keyword evidence="3" id="KW-1185">Reference proteome</keyword>
<reference evidence="2 3" key="1">
    <citation type="submission" date="2012-06" db="EMBL/GenBank/DDBJ databases">
        <title>Finished plasmid 1 of genome of Chroococcidiopsis thermalis PCC 7203.</title>
        <authorList>
            <consortium name="US DOE Joint Genome Institute"/>
            <person name="Gugger M."/>
            <person name="Coursin T."/>
            <person name="Rippka R."/>
            <person name="Tandeau De Marsac N."/>
            <person name="Huntemann M."/>
            <person name="Wei C.-L."/>
            <person name="Han J."/>
            <person name="Detter J.C."/>
            <person name="Han C."/>
            <person name="Tapia R."/>
            <person name="Davenport K."/>
            <person name="Daligault H."/>
            <person name="Erkkila T."/>
            <person name="Gu W."/>
            <person name="Munk A.C.C."/>
            <person name="Teshima H."/>
            <person name="Xu Y."/>
            <person name="Chain P."/>
            <person name="Chen A."/>
            <person name="Krypides N."/>
            <person name="Mavromatis K."/>
            <person name="Markowitz V."/>
            <person name="Szeto E."/>
            <person name="Ivanova N."/>
            <person name="Mikhailova N."/>
            <person name="Ovchinnikova G."/>
            <person name="Pagani I."/>
            <person name="Pati A."/>
            <person name="Goodwin L."/>
            <person name="Peters L."/>
            <person name="Pitluck S."/>
            <person name="Woyke T."/>
            <person name="Kerfeld C."/>
        </authorList>
    </citation>
    <scope>NUCLEOTIDE SEQUENCE [LARGE SCALE GENOMIC DNA]</scope>
    <source>
        <strain evidence="2 3">PCC 7203</strain>
        <plasmid evidence="2 3">pCHRO.01</plasmid>
    </source>
</reference>
<dbReference type="EMBL" id="CP003598">
    <property type="protein sequence ID" value="AFY91162.1"/>
    <property type="molecule type" value="Genomic_DNA"/>
</dbReference>
<organism evidence="2 3">
    <name type="scientific">Chroococcidiopsis thermalis (strain PCC 7203)</name>
    <dbReference type="NCBI Taxonomy" id="251229"/>
    <lineage>
        <taxon>Bacteria</taxon>
        <taxon>Bacillati</taxon>
        <taxon>Cyanobacteriota</taxon>
        <taxon>Cyanophyceae</taxon>
        <taxon>Chroococcidiopsidales</taxon>
        <taxon>Chroococcidiopsidaceae</taxon>
        <taxon>Chroococcidiopsis</taxon>
    </lineage>
</organism>
<evidence type="ECO:0000313" key="2">
    <source>
        <dbReference type="EMBL" id="AFY91162.1"/>
    </source>
</evidence>
<proteinExistence type="predicted"/>
<protein>
    <submittedName>
        <fullName evidence="2">Uncharacterized protein</fullName>
    </submittedName>
</protein>
<accession>K9U7T2</accession>
<keyword evidence="2" id="KW-0614">Plasmid</keyword>
<name>K9U7T2_CHRTP</name>
<geneLocation type="plasmid" evidence="2 3">
    <name>pCHRO.01</name>
</geneLocation>